<evidence type="ECO:0000313" key="1">
    <source>
        <dbReference type="EMBL" id="GAA4745102.1"/>
    </source>
</evidence>
<evidence type="ECO:0000313" key="2">
    <source>
        <dbReference type="Proteomes" id="UP001500121"/>
    </source>
</evidence>
<comment type="caution">
    <text evidence="1">The sequence shown here is derived from an EMBL/GenBank/DDBJ whole genome shotgun (WGS) entry which is preliminary data.</text>
</comment>
<name>A0ABP8Z326_9MICO</name>
<proteinExistence type="predicted"/>
<keyword evidence="2" id="KW-1185">Reference proteome</keyword>
<dbReference type="RefSeq" id="WP_345480556.1">
    <property type="nucleotide sequence ID" value="NZ_BAABLP010000002.1"/>
</dbReference>
<sequence length="87" mass="9719">MQLGTRWAVGSPAPQRLPEPIRAAVRTVEAELEDADQPTEGWGWTLTYLEGRPLVDLDDGTRIRMVDEDVALVTSVELDEAAEDDRR</sequence>
<gene>
    <name evidence="1" type="ORF">GCM10025783_16090</name>
</gene>
<accession>A0ABP8Z326</accession>
<dbReference type="EMBL" id="BAABLP010000002">
    <property type="protein sequence ID" value="GAA4745102.1"/>
    <property type="molecule type" value="Genomic_DNA"/>
</dbReference>
<evidence type="ECO:0008006" key="3">
    <source>
        <dbReference type="Google" id="ProtNLM"/>
    </source>
</evidence>
<dbReference type="Proteomes" id="UP001500121">
    <property type="component" value="Unassembled WGS sequence"/>
</dbReference>
<organism evidence="1 2">
    <name type="scientific">Amnibacterium soli</name>
    <dbReference type="NCBI Taxonomy" id="1282736"/>
    <lineage>
        <taxon>Bacteria</taxon>
        <taxon>Bacillati</taxon>
        <taxon>Actinomycetota</taxon>
        <taxon>Actinomycetes</taxon>
        <taxon>Micrococcales</taxon>
        <taxon>Microbacteriaceae</taxon>
        <taxon>Amnibacterium</taxon>
    </lineage>
</organism>
<protein>
    <recommendedName>
        <fullName evidence="3">Fe-S oxidoreductase</fullName>
    </recommendedName>
</protein>
<reference evidence="2" key="1">
    <citation type="journal article" date="2019" name="Int. J. Syst. Evol. Microbiol.">
        <title>The Global Catalogue of Microorganisms (GCM) 10K type strain sequencing project: providing services to taxonomists for standard genome sequencing and annotation.</title>
        <authorList>
            <consortium name="The Broad Institute Genomics Platform"/>
            <consortium name="The Broad Institute Genome Sequencing Center for Infectious Disease"/>
            <person name="Wu L."/>
            <person name="Ma J."/>
        </authorList>
    </citation>
    <scope>NUCLEOTIDE SEQUENCE [LARGE SCALE GENOMIC DNA]</scope>
    <source>
        <strain evidence="2">JCM 19015</strain>
    </source>
</reference>